<dbReference type="PROSITE" id="PS01036">
    <property type="entry name" value="HSP70_3"/>
    <property type="match status" value="1"/>
</dbReference>
<sequence>MLDASGHDWRGWQREVLLLTGREVDKMFTWDRRVIIHRKRVQLDMCVDALALWPLNLNLKLDSKSYPIMYIVVSYLSYRLTITMNYKYILCLATTVSTFFTSDASLAAMSIDFGSQWIKMALVKPGVPMEMVLNEEAHRKTPNLIIVKDNERLFGDAALAYSVKYWKNSFTHLVDLLGKKINNPIISLYKQRFPHLKFIVDDARDVLQFDVDGENYSIESIVAMILKRCREVVEKFAKQPVRDVVITVPVFFNQAERRALVAAAKIAELNLLQVRFDSGQPVSLISFLENPLTSDPCFFIFLLWRKGALKLLNDHTAAGLNYGAFRRREITENAQTLLIYDVGATKVTASVLEYVLVEEKKRGEKDPVMTTLGVGYSRIVGGFEITQRLRDIFVSDFRKTKKTKTDITENPRSMAKMLQEAERVKIVLSANVNFTAQIENVHEEQDFTMSVTRAMLEDAIRDLEVKLVQPIVDALKMADLSPEKVNQVVLMGGGSRVPLIQEFVQKFFKKKELGKFLNTDEAIAMGAVYQAAHLSKGFKVKRFGVRDLQISPIQVDFISAHSKDETGTGRLMHRPIYPMKSFVPASKKVLSFTSFTEDFSVNVNYGEMRELSTDQLMEFGSLNISEIKIDGVTDVYLRETAKEGTIFKGIKIHFDLDNSGILHVDGAEMLLEQPSKAESTLASLAEKITGLFSSNNKMDETQEKNEESLKSEEINDKSYSSTNTAGNQTKIEKPTGDNVTSRPAEANKTATNAAVKKQEEKPLQIKISLKLIENILDVPPISDSEITSAKNRIAEFERKEKEKAIREEAHHNLESLAVDLTDKLTQDEFRRFLTADEHIALQKEISQVKAWLEDHVDVNTPTAEFIQNRKTIDDLLQPVKIRMTEDQERPSVVAELISMFNHTEIFLHLAQNLTEAEVFTEVEINTLTKLLDETKDWLTTKMELQNTLKPTDQPALSVSEGKEKLMSLDREVKYLLNKMKFAKPRVRKEEKTKQTIAENSETLPETIEEVRKDSDEKSDETSRDGQPLNDANNVRGDEELENDEQKDDKRHDGSEL</sequence>
<keyword evidence="6" id="KW-0067">ATP-binding</keyword>
<evidence type="ECO:0000256" key="3">
    <source>
        <dbReference type="ARBA" id="ARBA00022729"/>
    </source>
</evidence>
<reference evidence="10 11" key="2">
    <citation type="submission" date="2018-11" db="EMBL/GenBank/DDBJ databases">
        <authorList>
            <consortium name="Pathogen Informatics"/>
        </authorList>
    </citation>
    <scope>NUCLEOTIDE SEQUENCE [LARGE SCALE GENOMIC DNA]</scope>
</reference>
<feature type="region of interest" description="Disordered" evidence="9">
    <location>
        <begin position="693"/>
        <end position="758"/>
    </location>
</feature>
<dbReference type="InterPro" id="IPR043129">
    <property type="entry name" value="ATPase_NBD"/>
</dbReference>
<dbReference type="PRINTS" id="PR00301">
    <property type="entry name" value="HEATSHOCK70"/>
</dbReference>
<dbReference type="PANTHER" id="PTHR45639">
    <property type="entry name" value="HSC70CB, ISOFORM G-RELATED"/>
    <property type="match status" value="1"/>
</dbReference>
<dbReference type="InterPro" id="IPR029047">
    <property type="entry name" value="HSP70_peptide-bd_sf"/>
</dbReference>
<keyword evidence="5" id="KW-0256">Endoplasmic reticulum</keyword>
<evidence type="ECO:0000313" key="10">
    <source>
        <dbReference type="EMBL" id="VDN81427.1"/>
    </source>
</evidence>
<dbReference type="SUPFAM" id="SSF53067">
    <property type="entry name" value="Actin-like ATPase domain"/>
    <property type="match status" value="2"/>
</dbReference>
<dbReference type="PANTHER" id="PTHR45639:SF3">
    <property type="entry name" value="HYPOXIA UP-REGULATED PROTEIN 1"/>
    <property type="match status" value="1"/>
</dbReference>
<protein>
    <recommendedName>
        <fullName evidence="8">Hypoxia up-regulated protein 1</fullName>
    </recommendedName>
</protein>
<dbReference type="Gene3D" id="1.20.1270.10">
    <property type="match status" value="1"/>
</dbReference>
<proteinExistence type="inferred from homology"/>
<feature type="compositionally biased region" description="Basic and acidic residues" evidence="9">
    <location>
        <begin position="1008"/>
        <end position="1023"/>
    </location>
</feature>
<feature type="compositionally biased region" description="Polar residues" evidence="9">
    <location>
        <begin position="717"/>
        <end position="729"/>
    </location>
</feature>
<dbReference type="Pfam" id="PF00012">
    <property type="entry name" value="HSP70"/>
    <property type="match status" value="2"/>
</dbReference>
<evidence type="ECO:0000256" key="1">
    <source>
        <dbReference type="ARBA" id="ARBA00004319"/>
    </source>
</evidence>
<evidence type="ECO:0000256" key="4">
    <source>
        <dbReference type="ARBA" id="ARBA00022741"/>
    </source>
</evidence>
<comment type="subcellular location">
    <subcellularLocation>
        <location evidence="1">Endoplasmic reticulum lumen</location>
    </subcellularLocation>
</comment>
<feature type="region of interest" description="Disordered" evidence="9">
    <location>
        <begin position="987"/>
        <end position="1056"/>
    </location>
</feature>
<dbReference type="InterPro" id="IPR029048">
    <property type="entry name" value="HSP70_C_sf"/>
</dbReference>
<dbReference type="Proteomes" id="UP000278627">
    <property type="component" value="Unassembled WGS sequence"/>
</dbReference>
<evidence type="ECO:0000256" key="6">
    <source>
        <dbReference type="ARBA" id="ARBA00022840"/>
    </source>
</evidence>
<dbReference type="AlphaFoldDB" id="A0A0N4SX51"/>
<dbReference type="EMBL" id="UZAD01000010">
    <property type="protein sequence ID" value="VDN81427.1"/>
    <property type="molecule type" value="Genomic_DNA"/>
</dbReference>
<gene>
    <name evidence="10" type="ORF">BPAG_LOCUS241</name>
</gene>
<feature type="compositionally biased region" description="Low complexity" evidence="9">
    <location>
        <begin position="744"/>
        <end position="755"/>
    </location>
</feature>
<evidence type="ECO:0000256" key="5">
    <source>
        <dbReference type="ARBA" id="ARBA00022824"/>
    </source>
</evidence>
<reference evidence="12" key="1">
    <citation type="submission" date="2017-02" db="UniProtKB">
        <authorList>
            <consortium name="WormBaseParasite"/>
        </authorList>
    </citation>
    <scope>IDENTIFICATION</scope>
</reference>
<dbReference type="CDD" id="cd10230">
    <property type="entry name" value="ASKHA_NBD_HSP70_HYOU1"/>
    <property type="match status" value="1"/>
</dbReference>
<dbReference type="SUPFAM" id="SSF100934">
    <property type="entry name" value="Heat shock protein 70kD (HSP70), C-terminal subdomain"/>
    <property type="match status" value="1"/>
</dbReference>
<evidence type="ECO:0000256" key="9">
    <source>
        <dbReference type="SAM" id="MobiDB-lite"/>
    </source>
</evidence>
<feature type="compositionally biased region" description="Basic and acidic residues" evidence="9">
    <location>
        <begin position="697"/>
        <end position="716"/>
    </location>
</feature>
<keyword evidence="11" id="KW-1185">Reference proteome</keyword>
<dbReference type="InterPro" id="IPR018181">
    <property type="entry name" value="Heat_shock_70_CS"/>
</dbReference>
<dbReference type="GO" id="GO:0005524">
    <property type="term" value="F:ATP binding"/>
    <property type="evidence" value="ECO:0007669"/>
    <property type="project" value="UniProtKB-KW"/>
</dbReference>
<organism evidence="12">
    <name type="scientific">Brugia pahangi</name>
    <name type="common">Filarial nematode worm</name>
    <dbReference type="NCBI Taxonomy" id="6280"/>
    <lineage>
        <taxon>Eukaryota</taxon>
        <taxon>Metazoa</taxon>
        <taxon>Ecdysozoa</taxon>
        <taxon>Nematoda</taxon>
        <taxon>Chromadorea</taxon>
        <taxon>Rhabditida</taxon>
        <taxon>Spirurina</taxon>
        <taxon>Spiruromorpha</taxon>
        <taxon>Filarioidea</taxon>
        <taxon>Onchocercidae</taxon>
        <taxon>Brugia</taxon>
    </lineage>
</organism>
<dbReference type="Gene3D" id="3.30.30.30">
    <property type="match status" value="1"/>
</dbReference>
<dbReference type="GO" id="GO:0140662">
    <property type="term" value="F:ATP-dependent protein folding chaperone"/>
    <property type="evidence" value="ECO:0007669"/>
    <property type="project" value="InterPro"/>
</dbReference>
<dbReference type="GO" id="GO:0030968">
    <property type="term" value="P:endoplasmic reticulum unfolded protein response"/>
    <property type="evidence" value="ECO:0007669"/>
    <property type="project" value="TreeGrafter"/>
</dbReference>
<name>A0A0N4SX51_BRUPA</name>
<dbReference type="WBParaSite" id="BPAG_0000024001-mRNA-1">
    <property type="protein sequence ID" value="BPAG_0000024001-mRNA-1"/>
    <property type="gene ID" value="BPAG_0000024001"/>
</dbReference>
<evidence type="ECO:0000313" key="11">
    <source>
        <dbReference type="Proteomes" id="UP000278627"/>
    </source>
</evidence>
<keyword evidence="7" id="KW-0143">Chaperone</keyword>
<evidence type="ECO:0000313" key="12">
    <source>
        <dbReference type="WBParaSite" id="BPAG_0000024001-mRNA-1"/>
    </source>
</evidence>
<dbReference type="Gene3D" id="3.30.420.40">
    <property type="match status" value="3"/>
</dbReference>
<dbReference type="GO" id="GO:0005788">
    <property type="term" value="C:endoplasmic reticulum lumen"/>
    <property type="evidence" value="ECO:0007669"/>
    <property type="project" value="UniProtKB-SubCell"/>
</dbReference>
<comment type="similarity">
    <text evidence="2">Belongs to the heat shock protein 70 family.</text>
</comment>
<dbReference type="STRING" id="6280.A0A0N4SX51"/>
<dbReference type="GO" id="GO:0034663">
    <property type="term" value="C:endoplasmic reticulum chaperone complex"/>
    <property type="evidence" value="ECO:0007669"/>
    <property type="project" value="TreeGrafter"/>
</dbReference>
<feature type="compositionally biased region" description="Basic and acidic residues" evidence="9">
    <location>
        <begin position="1046"/>
        <end position="1056"/>
    </location>
</feature>
<dbReference type="InterPro" id="IPR013126">
    <property type="entry name" value="Hsp_70_fam"/>
</dbReference>
<keyword evidence="3" id="KW-0732">Signal</keyword>
<evidence type="ECO:0000256" key="7">
    <source>
        <dbReference type="ARBA" id="ARBA00023186"/>
    </source>
</evidence>
<keyword evidence="4" id="KW-0547">Nucleotide-binding</keyword>
<accession>A0A0N4SX51</accession>
<feature type="compositionally biased region" description="Polar residues" evidence="9">
    <location>
        <begin position="994"/>
        <end position="1003"/>
    </location>
</feature>
<dbReference type="Gene3D" id="2.60.34.10">
    <property type="entry name" value="Substrate Binding Domain Of DNAk, Chain A, domain 1"/>
    <property type="match status" value="1"/>
</dbReference>
<dbReference type="Gene3D" id="3.90.640.10">
    <property type="entry name" value="Actin, Chain A, domain 4"/>
    <property type="match status" value="1"/>
</dbReference>
<evidence type="ECO:0000256" key="2">
    <source>
        <dbReference type="ARBA" id="ARBA00007381"/>
    </source>
</evidence>
<evidence type="ECO:0000256" key="8">
    <source>
        <dbReference type="ARBA" id="ARBA00040503"/>
    </source>
</evidence>